<evidence type="ECO:0000313" key="1">
    <source>
        <dbReference type="EMBL" id="KAF4744685.1"/>
    </source>
</evidence>
<dbReference type="Proteomes" id="UP000553632">
    <property type="component" value="Unassembled WGS sequence"/>
</dbReference>
<reference evidence="1 2" key="1">
    <citation type="submission" date="2020-04" db="EMBL/GenBank/DDBJ databases">
        <title>Perkinsus olseni comparative genomics.</title>
        <authorList>
            <person name="Bogema D.R."/>
        </authorList>
    </citation>
    <scope>NUCLEOTIDE SEQUENCE [LARGE SCALE GENOMIC DNA]</scope>
    <source>
        <strain evidence="1 2">ATCC PRA-207</strain>
    </source>
</reference>
<organism evidence="1 2">
    <name type="scientific">Perkinsus olseni</name>
    <name type="common">Perkinsus atlanticus</name>
    <dbReference type="NCBI Taxonomy" id="32597"/>
    <lineage>
        <taxon>Eukaryota</taxon>
        <taxon>Sar</taxon>
        <taxon>Alveolata</taxon>
        <taxon>Perkinsozoa</taxon>
        <taxon>Perkinsea</taxon>
        <taxon>Perkinsida</taxon>
        <taxon>Perkinsidae</taxon>
        <taxon>Perkinsus</taxon>
    </lineage>
</organism>
<gene>
    <name evidence="1" type="ORF">FOZ63_005204</name>
</gene>
<dbReference type="AlphaFoldDB" id="A0A7J6THU4"/>
<accession>A0A7J6THU4</accession>
<protein>
    <submittedName>
        <fullName evidence="1">Uncharacterized protein</fullName>
    </submittedName>
</protein>
<name>A0A7J6THU4_PEROL</name>
<keyword evidence="2" id="KW-1185">Reference proteome</keyword>
<dbReference type="EMBL" id="JABANO010010701">
    <property type="protein sequence ID" value="KAF4744685.1"/>
    <property type="molecule type" value="Genomic_DNA"/>
</dbReference>
<evidence type="ECO:0000313" key="2">
    <source>
        <dbReference type="Proteomes" id="UP000553632"/>
    </source>
</evidence>
<feature type="non-terminal residue" evidence="1">
    <location>
        <position position="1"/>
    </location>
</feature>
<comment type="caution">
    <text evidence="1">The sequence shown here is derived from an EMBL/GenBank/DDBJ whole genome shotgun (WGS) entry which is preliminary data.</text>
</comment>
<proteinExistence type="predicted"/>
<sequence>MRYIPSLSIIALAVVKASIDDPAEAPAKKSFGHSIKRFLSRSKSRKDVAPVHDHAFFYNLHRPQKGSEFSSLSASNGPADIPGHKSYQAVLHGFLPSPTKLEVVRGEVGFGEISLKFVEEAISGDGGESTAFVRLVEAKCPVIEDILAPPTGLLRYYAYDYSFPSAMDATVFPADIRGVQLGSDSDEEEDLQSRLLDPRLSEGSGMYEIRINGKSDDALKKALELLYAAVPAPSWARKTADLSTMTANEYLILTLCLHIRGGDSPVATHPSTTFGPVERAQWMGDYHVKSKDTAGRRPSQLIVENVTATPLSNLRSPRKLEAPVSEENALMNVKNSYYLALGTRPDVNSLEVGTGACCSSIGVIRAEPLPFN</sequence>